<organism evidence="2 3">
    <name type="scientific">Actinomyces oris</name>
    <dbReference type="NCBI Taxonomy" id="544580"/>
    <lineage>
        <taxon>Bacteria</taxon>
        <taxon>Bacillati</taxon>
        <taxon>Actinomycetota</taxon>
        <taxon>Actinomycetes</taxon>
        <taxon>Actinomycetales</taxon>
        <taxon>Actinomycetaceae</taxon>
        <taxon>Actinomyces</taxon>
    </lineage>
</organism>
<dbReference type="InterPro" id="IPR036388">
    <property type="entry name" value="WH-like_DNA-bd_sf"/>
</dbReference>
<accession>A0A1Q8I1U9</accession>
<reference evidence="2 3" key="1">
    <citation type="submission" date="2016-12" db="EMBL/GenBank/DDBJ databases">
        <title>Genomic comparison of strains in the 'Actinomyces naeslundii' group.</title>
        <authorList>
            <person name="Mughal S.R."/>
            <person name="Do T."/>
            <person name="Gilbert S.C."/>
            <person name="Witherden E.A."/>
            <person name="Didelot X."/>
            <person name="Beighton D."/>
        </authorList>
    </citation>
    <scope>NUCLEOTIDE SEQUENCE [LARGE SCALE GENOMIC DNA]</scope>
    <source>
        <strain evidence="2 3">S64C</strain>
    </source>
</reference>
<proteinExistence type="predicted"/>
<protein>
    <submittedName>
        <fullName evidence="2">PadR family transcriptional regulator</fullName>
    </submittedName>
</protein>
<evidence type="ECO:0000313" key="2">
    <source>
        <dbReference type="EMBL" id="OLL15065.1"/>
    </source>
</evidence>
<dbReference type="AlphaFoldDB" id="A0A1Q8I1U9"/>
<dbReference type="PANTHER" id="PTHR33169:SF14">
    <property type="entry name" value="TRANSCRIPTIONAL REGULATOR RV3488"/>
    <property type="match status" value="1"/>
</dbReference>
<evidence type="ECO:0000313" key="3">
    <source>
        <dbReference type="Proteomes" id="UP000185736"/>
    </source>
</evidence>
<name>A0A1Q8I1U9_9ACTO</name>
<evidence type="ECO:0000259" key="1">
    <source>
        <dbReference type="Pfam" id="PF03551"/>
    </source>
</evidence>
<dbReference type="InterPro" id="IPR005149">
    <property type="entry name" value="Tscrpt_reg_PadR_N"/>
</dbReference>
<dbReference type="Pfam" id="PF03551">
    <property type="entry name" value="PadR"/>
    <property type="match status" value="1"/>
</dbReference>
<feature type="domain" description="Transcription regulator PadR N-terminal" evidence="1">
    <location>
        <begin position="17"/>
        <end position="88"/>
    </location>
</feature>
<dbReference type="Proteomes" id="UP000185736">
    <property type="component" value="Unassembled WGS sequence"/>
</dbReference>
<gene>
    <name evidence="2" type="ORF">BKH32_05130</name>
</gene>
<dbReference type="SUPFAM" id="SSF46785">
    <property type="entry name" value="Winged helix' DNA-binding domain"/>
    <property type="match status" value="1"/>
</dbReference>
<comment type="caution">
    <text evidence="2">The sequence shown here is derived from an EMBL/GenBank/DDBJ whole genome shotgun (WGS) entry which is preliminary data.</text>
</comment>
<dbReference type="EMBL" id="MSGO01000018">
    <property type="protein sequence ID" value="OLL15065.1"/>
    <property type="molecule type" value="Genomic_DNA"/>
</dbReference>
<dbReference type="InterPro" id="IPR036390">
    <property type="entry name" value="WH_DNA-bd_sf"/>
</dbReference>
<dbReference type="InterPro" id="IPR052509">
    <property type="entry name" value="Metal_resp_DNA-bind_regulator"/>
</dbReference>
<dbReference type="PANTHER" id="PTHR33169">
    <property type="entry name" value="PADR-FAMILY TRANSCRIPTIONAL REGULATOR"/>
    <property type="match status" value="1"/>
</dbReference>
<dbReference type="Gene3D" id="1.10.10.10">
    <property type="entry name" value="Winged helix-like DNA-binding domain superfamily/Winged helix DNA-binding domain"/>
    <property type="match status" value="1"/>
</dbReference>
<dbReference type="RefSeq" id="WP_075248944.1">
    <property type="nucleotide sequence ID" value="NZ_MSGO01000018.1"/>
</dbReference>
<sequence length="115" mass="12443">MDSSAARLLRGFLEPCLLSLLAEHADYGMSLAQRLAAAGLDEVPGGTLYPALMRLEKRGLVAVSWRPSISGPARKYYELTDAGHTELATRRAEWRSFSAAVGALIEGQTHTEVLS</sequence>